<dbReference type="InterPro" id="IPR002048">
    <property type="entry name" value="EF_hand_dom"/>
</dbReference>
<dbReference type="Proteomes" id="UP000001307">
    <property type="component" value="Unassembled WGS sequence"/>
</dbReference>
<gene>
    <name evidence="3" type="ORF">GSOID_T00002643001</name>
</gene>
<dbReference type="GO" id="GO:0005509">
    <property type="term" value="F:calcium ion binding"/>
    <property type="evidence" value="ECO:0007669"/>
    <property type="project" value="InterPro"/>
</dbReference>
<evidence type="ECO:0000256" key="1">
    <source>
        <dbReference type="ARBA" id="ARBA00022837"/>
    </source>
</evidence>
<keyword evidence="4" id="KW-1185">Reference proteome</keyword>
<reference evidence="3" key="1">
    <citation type="journal article" date="2010" name="Science">
        <title>Plasticity of animal genome architecture unmasked by rapid evolution of a pelagic tunicate.</title>
        <authorList>
            <person name="Denoeud F."/>
            <person name="Henriet S."/>
            <person name="Mungpakdee S."/>
            <person name="Aury J.M."/>
            <person name="Da Silva C."/>
            <person name="Brinkmann H."/>
            <person name="Mikhaleva J."/>
            <person name="Olsen L.C."/>
            <person name="Jubin C."/>
            <person name="Canestro C."/>
            <person name="Bouquet J.M."/>
            <person name="Danks G."/>
            <person name="Poulain J."/>
            <person name="Campsteijn C."/>
            <person name="Adamski M."/>
            <person name="Cross I."/>
            <person name="Yadetie F."/>
            <person name="Muffato M."/>
            <person name="Louis A."/>
            <person name="Butcher S."/>
            <person name="Tsagkogeorga G."/>
            <person name="Konrad A."/>
            <person name="Singh S."/>
            <person name="Jensen M.F."/>
            <person name="Cong E.H."/>
            <person name="Eikeseth-Otteraa H."/>
            <person name="Noel B."/>
            <person name="Anthouard V."/>
            <person name="Porcel B.M."/>
            <person name="Kachouri-Lafond R."/>
            <person name="Nishino A."/>
            <person name="Ugolini M."/>
            <person name="Chourrout P."/>
            <person name="Nishida H."/>
            <person name="Aasland R."/>
            <person name="Huzurbazar S."/>
            <person name="Westhof E."/>
            <person name="Delsuc F."/>
            <person name="Lehrach H."/>
            <person name="Reinhardt R."/>
            <person name="Weissenbach J."/>
            <person name="Roy S.W."/>
            <person name="Artiguenave F."/>
            <person name="Postlethwait J.H."/>
            <person name="Manak J.R."/>
            <person name="Thompson E.M."/>
            <person name="Jaillon O."/>
            <person name="Du Pasquier L."/>
            <person name="Boudinot P."/>
            <person name="Liberles D.A."/>
            <person name="Volff J.N."/>
            <person name="Philippe H."/>
            <person name="Lenhard B."/>
            <person name="Roest Crollius H."/>
            <person name="Wincker P."/>
            <person name="Chourrout D."/>
        </authorList>
    </citation>
    <scope>NUCLEOTIDE SEQUENCE [LARGE SCALE GENOMIC DNA]</scope>
</reference>
<dbReference type="Pfam" id="PF13499">
    <property type="entry name" value="EF-hand_7"/>
    <property type="match status" value="1"/>
</dbReference>
<dbReference type="InParanoid" id="E4X5V1"/>
<dbReference type="OrthoDB" id="26525at2759"/>
<evidence type="ECO:0000313" key="3">
    <source>
        <dbReference type="EMBL" id="CBY07654.1"/>
    </source>
</evidence>
<dbReference type="InterPro" id="IPR018247">
    <property type="entry name" value="EF_Hand_1_Ca_BS"/>
</dbReference>
<dbReference type="PROSITE" id="PS00018">
    <property type="entry name" value="EF_HAND_1"/>
    <property type="match status" value="1"/>
</dbReference>
<dbReference type="AlphaFoldDB" id="E4X5V1"/>
<protein>
    <recommendedName>
        <fullName evidence="2">EF-hand domain-containing protein</fullName>
    </recommendedName>
</protein>
<feature type="domain" description="EF-hand" evidence="2">
    <location>
        <begin position="67"/>
        <end position="102"/>
    </location>
</feature>
<dbReference type="SMART" id="SM00054">
    <property type="entry name" value="EFh"/>
    <property type="match status" value="2"/>
</dbReference>
<dbReference type="Gene3D" id="1.10.238.10">
    <property type="entry name" value="EF-hand"/>
    <property type="match status" value="2"/>
</dbReference>
<accession>E4X5V1</accession>
<dbReference type="CDD" id="cd00051">
    <property type="entry name" value="EFh"/>
    <property type="match status" value="1"/>
</dbReference>
<sequence length="108" mass="12963">MNRYLEKLNYGKEKPGELNEDEFVKFWADLYALFDKIDKNGDGYINFIECCQYLLERKMKHQLSKNDLMAEVKKFFNKVDTDRNGRITLTEFFVKLPDLELQIINKKL</sequence>
<evidence type="ECO:0000259" key="2">
    <source>
        <dbReference type="PROSITE" id="PS50222"/>
    </source>
</evidence>
<dbReference type="EMBL" id="FN653026">
    <property type="protein sequence ID" value="CBY07654.1"/>
    <property type="molecule type" value="Genomic_DNA"/>
</dbReference>
<dbReference type="InterPro" id="IPR011992">
    <property type="entry name" value="EF-hand-dom_pair"/>
</dbReference>
<dbReference type="PROSITE" id="PS50222">
    <property type="entry name" value="EF_HAND_2"/>
    <property type="match status" value="2"/>
</dbReference>
<organism evidence="3">
    <name type="scientific">Oikopleura dioica</name>
    <name type="common">Tunicate</name>
    <dbReference type="NCBI Taxonomy" id="34765"/>
    <lineage>
        <taxon>Eukaryota</taxon>
        <taxon>Metazoa</taxon>
        <taxon>Chordata</taxon>
        <taxon>Tunicata</taxon>
        <taxon>Appendicularia</taxon>
        <taxon>Copelata</taxon>
        <taxon>Oikopleuridae</taxon>
        <taxon>Oikopleura</taxon>
    </lineage>
</organism>
<name>E4X5V1_OIKDI</name>
<evidence type="ECO:0000313" key="4">
    <source>
        <dbReference type="Proteomes" id="UP000001307"/>
    </source>
</evidence>
<dbReference type="SUPFAM" id="SSF47473">
    <property type="entry name" value="EF-hand"/>
    <property type="match status" value="1"/>
</dbReference>
<feature type="domain" description="EF-hand" evidence="2">
    <location>
        <begin position="25"/>
        <end position="60"/>
    </location>
</feature>
<keyword evidence="1" id="KW-0106">Calcium</keyword>
<proteinExistence type="predicted"/>